<name>A0AA42RCJ8_AERCA</name>
<evidence type="ECO:0000313" key="3">
    <source>
        <dbReference type="Proteomes" id="UP001161704"/>
    </source>
</evidence>
<dbReference type="InterPro" id="IPR040980">
    <property type="entry name" value="SWI2_SNF2"/>
</dbReference>
<sequence>MRELLSKATFVPLPGTPLSSEDRDTRAVFGVYIHVNGMQQVKEDGATVKFYYE</sequence>
<proteinExistence type="predicted"/>
<dbReference type="AlphaFoldDB" id="A0AA42RCJ8"/>
<comment type="caution">
    <text evidence="2">The sequence shown here is derived from an EMBL/GenBank/DDBJ whole genome shotgun (WGS) entry which is preliminary data.</text>
</comment>
<dbReference type="RefSeq" id="WP_279982933.1">
    <property type="nucleotide sequence ID" value="NZ_JAOCIZ010000080.1"/>
</dbReference>
<dbReference type="Pfam" id="PF18766">
    <property type="entry name" value="SWI2_SNF2"/>
    <property type="match status" value="1"/>
</dbReference>
<accession>A0AA42RCJ8</accession>
<evidence type="ECO:0000313" key="2">
    <source>
        <dbReference type="EMBL" id="MDH1506795.1"/>
    </source>
</evidence>
<protein>
    <recommendedName>
        <fullName evidence="1">SWI2/SNF2 ATPase domain-containing protein</fullName>
    </recommendedName>
</protein>
<dbReference type="EMBL" id="JAOCIZ010000080">
    <property type="protein sequence ID" value="MDH1506795.1"/>
    <property type="molecule type" value="Genomic_DNA"/>
</dbReference>
<dbReference type="Proteomes" id="UP001161704">
    <property type="component" value="Unassembled WGS sequence"/>
</dbReference>
<organism evidence="2 3">
    <name type="scientific">Aeromonas caviae</name>
    <name type="common">Aeromonas punctata</name>
    <dbReference type="NCBI Taxonomy" id="648"/>
    <lineage>
        <taxon>Bacteria</taxon>
        <taxon>Pseudomonadati</taxon>
        <taxon>Pseudomonadota</taxon>
        <taxon>Gammaproteobacteria</taxon>
        <taxon>Aeromonadales</taxon>
        <taxon>Aeromonadaceae</taxon>
        <taxon>Aeromonas</taxon>
    </lineage>
</organism>
<gene>
    <name evidence="2" type="ORF">N5I20_17235</name>
</gene>
<evidence type="ECO:0000259" key="1">
    <source>
        <dbReference type="Pfam" id="PF18766"/>
    </source>
</evidence>
<reference evidence="2" key="1">
    <citation type="submission" date="2022-09" db="EMBL/GenBank/DDBJ databases">
        <title>Intensive care unit water sources are persistently colonized with multi-drug resistant bacteria and are the site of extensive horizontal gene transfer of antibiotic resistance genes.</title>
        <authorList>
            <person name="Diorio-Toth L."/>
        </authorList>
    </citation>
    <scope>NUCLEOTIDE SEQUENCE</scope>
    <source>
        <strain evidence="2">GD03710</strain>
    </source>
</reference>
<feature type="domain" description="SWI2/SNF2 ATPase" evidence="1">
    <location>
        <begin position="1"/>
        <end position="53"/>
    </location>
</feature>